<name>A0A0H5C6N9_CYBJN</name>
<evidence type="ECO:0000259" key="4">
    <source>
        <dbReference type="PROSITE" id="PS51845"/>
    </source>
</evidence>
<dbReference type="SUPFAM" id="SSF109604">
    <property type="entry name" value="HD-domain/PDEase-like"/>
    <property type="match status" value="1"/>
</dbReference>
<dbReference type="PANTHER" id="PTHR11347">
    <property type="entry name" value="CYCLIC NUCLEOTIDE PHOSPHODIESTERASE"/>
    <property type="match status" value="1"/>
</dbReference>
<dbReference type="PROSITE" id="PS51845">
    <property type="entry name" value="PDEASE_I_2"/>
    <property type="match status" value="1"/>
</dbReference>
<dbReference type="CDD" id="cd00077">
    <property type="entry name" value="HDc"/>
    <property type="match status" value="1"/>
</dbReference>
<dbReference type="InterPro" id="IPR002073">
    <property type="entry name" value="PDEase_catalytic_dom"/>
</dbReference>
<evidence type="ECO:0000256" key="1">
    <source>
        <dbReference type="ARBA" id="ARBA00022723"/>
    </source>
</evidence>
<comment type="similarity">
    <text evidence="3">Belongs to the cyclic nucleotide phosphodiesterase family.</text>
</comment>
<keyword evidence="2 3" id="KW-0378">Hydrolase</keyword>
<gene>
    <name evidence="5" type="ORF">BN1211_4531</name>
</gene>
<dbReference type="AlphaFoldDB" id="A0A0H5C6N9"/>
<evidence type="ECO:0000256" key="2">
    <source>
        <dbReference type="ARBA" id="ARBA00022801"/>
    </source>
</evidence>
<dbReference type="Pfam" id="PF00233">
    <property type="entry name" value="PDEase_I"/>
    <property type="match status" value="1"/>
</dbReference>
<comment type="cofactor">
    <cofactor evidence="3">
        <name>a divalent metal cation</name>
        <dbReference type="ChEBI" id="CHEBI:60240"/>
    </cofactor>
    <text evidence="3">Binds 2 divalent metal cations per subunit. Site 1 may preferentially bind zinc ions, while site 2 has a preference for magnesium and/or manganese ions.</text>
</comment>
<evidence type="ECO:0000313" key="5">
    <source>
        <dbReference type="EMBL" id="CEP23860.1"/>
    </source>
</evidence>
<dbReference type="InterPro" id="IPR036971">
    <property type="entry name" value="PDEase_catalytic_dom_sf"/>
</dbReference>
<dbReference type="GO" id="GO:0007165">
    <property type="term" value="P:signal transduction"/>
    <property type="evidence" value="ECO:0007669"/>
    <property type="project" value="InterPro"/>
</dbReference>
<dbReference type="InterPro" id="IPR003607">
    <property type="entry name" value="HD/PDEase_dom"/>
</dbReference>
<keyword evidence="1 3" id="KW-0479">Metal-binding</keyword>
<reference evidence="6" key="1">
    <citation type="journal article" date="2015" name="J. Biotechnol.">
        <title>The structure of the Cyberlindnera jadinii genome and its relation to Candida utilis analyzed by the occurrence of single nucleotide polymorphisms.</title>
        <authorList>
            <person name="Rupp O."/>
            <person name="Brinkrolf K."/>
            <person name="Buerth C."/>
            <person name="Kunigo M."/>
            <person name="Schneider J."/>
            <person name="Jaenicke S."/>
            <person name="Goesmann A."/>
            <person name="Puehler A."/>
            <person name="Jaeger K.-E."/>
            <person name="Ernst J.F."/>
        </authorList>
    </citation>
    <scope>NUCLEOTIDE SEQUENCE [LARGE SCALE GENOMIC DNA]</scope>
    <source>
        <strain evidence="6">ATCC 18201 / CBS 1600 / BCRC 20928 / JCM 3617 / NBRC 0987 / NRRL Y-1542</strain>
    </source>
</reference>
<feature type="domain" description="PDEase" evidence="4">
    <location>
        <begin position="160"/>
        <end position="538"/>
    </location>
</feature>
<proteinExistence type="inferred from homology"/>
<organism evidence="5 6">
    <name type="scientific">Cyberlindnera jadinii (strain ATCC 18201 / CBS 1600 / BCRC 20928 / JCM 3617 / NBRC 0987 / NRRL Y-1542)</name>
    <name type="common">Torula yeast</name>
    <name type="synonym">Candida utilis</name>
    <dbReference type="NCBI Taxonomy" id="983966"/>
    <lineage>
        <taxon>Eukaryota</taxon>
        <taxon>Fungi</taxon>
        <taxon>Dikarya</taxon>
        <taxon>Ascomycota</taxon>
        <taxon>Saccharomycotina</taxon>
        <taxon>Saccharomycetes</taxon>
        <taxon>Phaffomycetales</taxon>
        <taxon>Phaffomycetaceae</taxon>
        <taxon>Cyberlindnera</taxon>
    </lineage>
</organism>
<sequence length="540" mass="61051">MSRVIYLYTGPAEQARERAKLYEVGTRASFIHTTDKLSVVIKFISVVGKSDLDLNYPTIFIISDDVGDGSITAAERELDALVFEDIRTLLEEHYRHLNVLVYKESLLNMLEVRATVEKYHRLLKNRLLRMKTWAGLNNEEAVDCPMIYSMPNCLKMIMNTSDERSTMLREYILKINKAVNFEKLLSCSRPSFSFYQSAIGSWGFIAHELSCDESTVCAYAMFKHTLAQLPPSSPLMISNNDLMSFLFAIRDSYRGGNAFHNFRHAVDVLQATFYLLIRLGALPTPEGFSVDIEGVPTSVHQPTIPALLDAENCLTLLLASVGHDVGHPGLTNDFLAKFKAPLNTVFSSKAVLESFHSSWFKRCLRLHWPVFLQEPWNKLQTETILATDMASHFGYVKMIQGLVKTGQQLKDPSDVVVLMSIIIKCADISNVTRPLNVSSRWGIILTREFNEIAELSKHLSANSDIYPIVDPREEPHFPLTYQKAIEESPQLPKSQMFFISHFADAMFKEVAALIPEFAFMYEVLQANTKVWKSAIEPAAA</sequence>
<dbReference type="Proteomes" id="UP000038830">
    <property type="component" value="Unassembled WGS sequence"/>
</dbReference>
<evidence type="ECO:0000256" key="3">
    <source>
        <dbReference type="RuleBase" id="RU363067"/>
    </source>
</evidence>
<dbReference type="PROSITE" id="PS00126">
    <property type="entry name" value="PDEASE_I_1"/>
    <property type="match status" value="1"/>
</dbReference>
<dbReference type="GO" id="GO:0004114">
    <property type="term" value="F:3',5'-cyclic-nucleotide phosphodiesterase activity"/>
    <property type="evidence" value="ECO:0007669"/>
    <property type="project" value="InterPro"/>
</dbReference>
<accession>A0A0H5C6N9</accession>
<dbReference type="InterPro" id="IPR023174">
    <property type="entry name" value="PDEase_CS"/>
</dbReference>
<evidence type="ECO:0000313" key="6">
    <source>
        <dbReference type="Proteomes" id="UP000038830"/>
    </source>
</evidence>
<dbReference type="GO" id="GO:0046872">
    <property type="term" value="F:metal ion binding"/>
    <property type="evidence" value="ECO:0007669"/>
    <property type="project" value="UniProtKB-KW"/>
</dbReference>
<protein>
    <recommendedName>
        <fullName evidence="3">Phosphodiesterase</fullName>
        <ecNumber evidence="3">3.1.4.-</ecNumber>
    </recommendedName>
</protein>
<dbReference type="EMBL" id="CDQK01000005">
    <property type="protein sequence ID" value="CEP23860.1"/>
    <property type="molecule type" value="Genomic_DNA"/>
</dbReference>
<dbReference type="EC" id="3.1.4.-" evidence="3"/>
<dbReference type="SMART" id="SM00471">
    <property type="entry name" value="HDc"/>
    <property type="match status" value="1"/>
</dbReference>
<dbReference type="Gene3D" id="1.10.1300.10">
    <property type="entry name" value="3'5'-cyclic nucleotide phosphodiesterase, catalytic domain"/>
    <property type="match status" value="1"/>
</dbReference>